<dbReference type="GO" id="GO:0003993">
    <property type="term" value="F:acid phosphatase activity"/>
    <property type="evidence" value="ECO:0007669"/>
    <property type="project" value="InterPro"/>
</dbReference>
<keyword evidence="2" id="KW-0732">Signal</keyword>
<protein>
    <submittedName>
        <fullName evidence="3">Acid phosphatase</fullName>
    </submittedName>
</protein>
<dbReference type="InterPro" id="IPR007312">
    <property type="entry name" value="Phosphoesterase"/>
</dbReference>
<organism evidence="3 4">
    <name type="scientific">Methylosinus sporium</name>
    <dbReference type="NCBI Taxonomy" id="428"/>
    <lineage>
        <taxon>Bacteria</taxon>
        <taxon>Pseudomonadati</taxon>
        <taxon>Pseudomonadota</taxon>
        <taxon>Alphaproteobacteria</taxon>
        <taxon>Hyphomicrobiales</taxon>
        <taxon>Methylocystaceae</taxon>
        <taxon>Methylosinus</taxon>
    </lineage>
</organism>
<dbReference type="PANTHER" id="PTHR31956">
    <property type="entry name" value="NON-SPECIFIC PHOSPHOLIPASE C4-RELATED"/>
    <property type="match status" value="1"/>
</dbReference>
<keyword evidence="1" id="KW-0378">Hydrolase</keyword>
<feature type="chain" id="PRO_5021873452" evidence="2">
    <location>
        <begin position="26"/>
        <end position="483"/>
    </location>
</feature>
<evidence type="ECO:0000313" key="4">
    <source>
        <dbReference type="Proteomes" id="UP000316781"/>
    </source>
</evidence>
<dbReference type="PANTHER" id="PTHR31956:SF1">
    <property type="entry name" value="NON-SPECIFIC PHOSPHOLIPASE C1"/>
    <property type="match status" value="1"/>
</dbReference>
<dbReference type="Pfam" id="PF04185">
    <property type="entry name" value="Phosphoesterase"/>
    <property type="match status" value="1"/>
</dbReference>
<dbReference type="EMBL" id="VJMF01000054">
    <property type="protein sequence ID" value="TRL31518.1"/>
    <property type="molecule type" value="Genomic_DNA"/>
</dbReference>
<dbReference type="RefSeq" id="WP_142863446.1">
    <property type="nucleotide sequence ID" value="NZ_VJMF01000054.1"/>
</dbReference>
<feature type="signal peptide" evidence="2">
    <location>
        <begin position="1"/>
        <end position="25"/>
    </location>
</feature>
<comment type="caution">
    <text evidence="3">The sequence shown here is derived from an EMBL/GenBank/DDBJ whole genome shotgun (WGS) entry which is preliminary data.</text>
</comment>
<name>A0A549SPH6_METSR</name>
<sequence>MTLSRILARASLLLFLFGLVGSSLAQEAANPFAAIGHIVVIYTENRSFDNVFGLYPGADGLGIGAERFAQVDVDGKPFGELPPVRGDKGVDARFPSILPNAPFPIDAFLPNAEKTPDLTHDFFQEKEQINGGRMDRFAAVSSAGGLVMGYYDGRSLAQWRLAREFTLADHFFHGAFGGSFLNHMFLVCACAPTFPSAPPSLIAEIDEATGFLARAADTPASAHIGPPRYKKPGPVTSDGFVVSTMQPTTPLSPRDAPTPAGLGLPPQTQPTIGDRLSEKGVSWAWYAGGWNDMRAGRIRQREAPEFFQTHHQPFLYFADFGPGTPARERHLKDADDFFAAAEAGTLPAVSFYKPVGKFNEHPHYADLKTGDAHLADVVARLRRSPNWNDMLIIITADENGGSWDHVAPPRIDRFGPGTRVPTLILSPFAKKGFVDHTVYDTASILATIETRFGLAPLTARDKGAADLRNALDVAAPAPGSAAR</sequence>
<dbReference type="SUPFAM" id="SSF53649">
    <property type="entry name" value="Alkaline phosphatase-like"/>
    <property type="match status" value="1"/>
</dbReference>
<dbReference type="InterPro" id="IPR017768">
    <property type="entry name" value="AcpA"/>
</dbReference>
<dbReference type="InterPro" id="IPR017850">
    <property type="entry name" value="Alkaline_phosphatase_core_sf"/>
</dbReference>
<evidence type="ECO:0000313" key="3">
    <source>
        <dbReference type="EMBL" id="TRL31518.1"/>
    </source>
</evidence>
<dbReference type="CDD" id="cd16013">
    <property type="entry name" value="AcpA"/>
    <property type="match status" value="1"/>
</dbReference>
<evidence type="ECO:0000256" key="2">
    <source>
        <dbReference type="SAM" id="SignalP"/>
    </source>
</evidence>
<evidence type="ECO:0000256" key="1">
    <source>
        <dbReference type="ARBA" id="ARBA00022801"/>
    </source>
</evidence>
<reference evidence="3 4" key="1">
    <citation type="submission" date="2019-07" db="EMBL/GenBank/DDBJ databases">
        <title>Ln-dependent methylotrophs.</title>
        <authorList>
            <person name="Tani A."/>
        </authorList>
    </citation>
    <scope>NUCLEOTIDE SEQUENCE [LARGE SCALE GENOMIC DNA]</scope>
    <source>
        <strain evidence="3 4">SM89A</strain>
    </source>
</reference>
<dbReference type="NCBIfam" id="TIGR03397">
    <property type="entry name" value="acid_phos_Burk"/>
    <property type="match status" value="1"/>
</dbReference>
<proteinExistence type="predicted"/>
<dbReference type="Proteomes" id="UP000316781">
    <property type="component" value="Unassembled WGS sequence"/>
</dbReference>
<dbReference type="Gene3D" id="3.40.720.10">
    <property type="entry name" value="Alkaline Phosphatase, subunit A"/>
    <property type="match status" value="2"/>
</dbReference>
<gene>
    <name evidence="3" type="primary">acpA</name>
    <name evidence="3" type="ORF">FM996_13495</name>
</gene>
<dbReference type="AlphaFoldDB" id="A0A549SPH6"/>
<accession>A0A549SPH6</accession>